<evidence type="ECO:0000313" key="3">
    <source>
        <dbReference type="WBParaSite" id="SMUV_0000367701-mRNA-1"/>
    </source>
</evidence>
<dbReference type="Proteomes" id="UP000046393">
    <property type="component" value="Unplaced"/>
</dbReference>
<dbReference type="AlphaFoldDB" id="A0A158R4K9"/>
<sequence length="680" mass="79200">MFLFGKSHKSPLEIVNHLKEALTVLGKTGSKREEKALDDVSKWLQAYRWVLFGRDGQSPAASQVNALVQETHFSNVLLLMVRNLVRLDFEAKKHVTTVFSKLLRHQVHGRYLTVEYLCARWDILLALVEGYGTCEIALTCGSILRGCFRYEELARVVLNNSILYSFFSYVEASSFDIASDAFATFKDLLTRHRSLCAKFFETNYEQFFKNYQKLLLSKNYVTRRQSLKLLGELLLARQNFAVMTRYISDAENLKLIMNMLIEKSRSIQFEAFHVFKIFVANPNKTRSITRILIRNQEKLVLFLSVFLSEREDDEEFLDEKVYLIKQIKELDSQKCPAEVVHHLKDALLVLENKESKKGDKLLEEIGRWLQIYEGILVGSGEDQEINPVAELSQEAYNSNVLVLLVNHLEKLDFESKKRVAAIFSHMLRRQIGQRHPTAEYLCARYDVLFNLLRGCGRSAIALTCGMILRSCIRHEDLAKIVLSSPMHVYCFKLLNHRPAVLTIQISIKKLVSSFDIASDAFSTLRDLLTRHRCMCATFLDQNYKEFFCNYNKLLCSENYVTRRQSLKLLGEILLDRQNFDVMMRYINEAENLKLIMNLLREKSRSIQFEAFHVFKVFVANPKKERIIAEILYINKDKLSRFFNRFQNDRTDDQQFVEEKAFLIQQINDMERIDATHSDSC</sequence>
<dbReference type="SUPFAM" id="SSF48371">
    <property type="entry name" value="ARM repeat"/>
    <property type="match status" value="2"/>
</dbReference>
<dbReference type="GO" id="GO:0035556">
    <property type="term" value="P:intracellular signal transduction"/>
    <property type="evidence" value="ECO:0007669"/>
    <property type="project" value="TreeGrafter"/>
</dbReference>
<dbReference type="WBParaSite" id="SMUV_0000367701-mRNA-1">
    <property type="protein sequence ID" value="SMUV_0000367701-mRNA-1"/>
    <property type="gene ID" value="SMUV_0000367701"/>
</dbReference>
<dbReference type="InterPro" id="IPR016024">
    <property type="entry name" value="ARM-type_fold"/>
</dbReference>
<protein>
    <submittedName>
        <fullName evidence="3">Non-specific serine/threonine protein kinase</fullName>
    </submittedName>
</protein>
<reference evidence="3" key="1">
    <citation type="submission" date="2016-04" db="UniProtKB">
        <authorList>
            <consortium name="WormBaseParasite"/>
        </authorList>
    </citation>
    <scope>IDENTIFICATION</scope>
</reference>
<dbReference type="Gene3D" id="1.25.10.10">
    <property type="entry name" value="Leucine-rich Repeat Variant"/>
    <property type="match status" value="2"/>
</dbReference>
<dbReference type="STRING" id="451379.A0A158R4K9"/>
<dbReference type="Pfam" id="PF08569">
    <property type="entry name" value="Mo25"/>
    <property type="match status" value="2"/>
</dbReference>
<dbReference type="InterPro" id="IPR011989">
    <property type="entry name" value="ARM-like"/>
</dbReference>
<dbReference type="PANTHER" id="PTHR10182">
    <property type="entry name" value="CALCIUM-BINDING PROTEIN 39-RELATED"/>
    <property type="match status" value="1"/>
</dbReference>
<evidence type="ECO:0000256" key="1">
    <source>
        <dbReference type="ARBA" id="ARBA00011012"/>
    </source>
</evidence>
<comment type="similarity">
    <text evidence="1">Belongs to the Mo25 family.</text>
</comment>
<accession>A0A158R4K9</accession>
<dbReference type="InterPro" id="IPR013878">
    <property type="entry name" value="Mo25"/>
</dbReference>
<name>A0A158R4K9_9BILA</name>
<dbReference type="PANTHER" id="PTHR10182:SF3">
    <property type="entry name" value="PROTEIN MO25"/>
    <property type="match status" value="1"/>
</dbReference>
<evidence type="ECO:0000313" key="2">
    <source>
        <dbReference type="Proteomes" id="UP000046393"/>
    </source>
</evidence>
<proteinExistence type="inferred from homology"/>
<organism evidence="2 3">
    <name type="scientific">Syphacia muris</name>
    <dbReference type="NCBI Taxonomy" id="451379"/>
    <lineage>
        <taxon>Eukaryota</taxon>
        <taxon>Metazoa</taxon>
        <taxon>Ecdysozoa</taxon>
        <taxon>Nematoda</taxon>
        <taxon>Chromadorea</taxon>
        <taxon>Rhabditida</taxon>
        <taxon>Spirurina</taxon>
        <taxon>Oxyuridomorpha</taxon>
        <taxon>Oxyuroidea</taxon>
        <taxon>Oxyuridae</taxon>
        <taxon>Syphacia</taxon>
    </lineage>
</organism>
<dbReference type="GO" id="GO:0043539">
    <property type="term" value="F:protein serine/threonine kinase activator activity"/>
    <property type="evidence" value="ECO:0007669"/>
    <property type="project" value="TreeGrafter"/>
</dbReference>
<keyword evidence="2" id="KW-1185">Reference proteome</keyword>